<dbReference type="AlphaFoldDB" id="A0A378IM93"/>
<organism evidence="2 4">
    <name type="scientific">Legionella cincinnatiensis</name>
    <dbReference type="NCBI Taxonomy" id="28085"/>
    <lineage>
        <taxon>Bacteria</taxon>
        <taxon>Pseudomonadati</taxon>
        <taxon>Pseudomonadota</taxon>
        <taxon>Gammaproteobacteria</taxon>
        <taxon>Legionellales</taxon>
        <taxon>Legionellaceae</taxon>
        <taxon>Legionella</taxon>
    </lineage>
</organism>
<proteinExistence type="predicted"/>
<evidence type="ECO:0000313" key="4">
    <source>
        <dbReference type="Proteomes" id="UP000255316"/>
    </source>
</evidence>
<sequence length="54" mass="6564">MKFNYQNFTNQLAELLFEYAEKIPVPTEDIHVYQRTVEKMQKDPRYIALIERLS</sequence>
<dbReference type="Proteomes" id="UP000054854">
    <property type="component" value="Unassembled WGS sequence"/>
</dbReference>
<accession>A0A378IM93</accession>
<reference evidence="1 3" key="1">
    <citation type="submission" date="2015-11" db="EMBL/GenBank/DDBJ databases">
        <title>Genomic analysis of 38 Legionella species identifies large and diverse effector repertoires.</title>
        <authorList>
            <person name="Burstein D."/>
            <person name="Amaro F."/>
            <person name="Zusman T."/>
            <person name="Lifshitz Z."/>
            <person name="Cohen O."/>
            <person name="Gilbert J.A."/>
            <person name="Pupko T."/>
            <person name="Shuman H.A."/>
            <person name="Segal G."/>
        </authorList>
    </citation>
    <scope>NUCLEOTIDE SEQUENCE [LARGE SCALE GENOMIC DNA]</scope>
    <source>
        <strain evidence="1 3">CDC#72-OH-14</strain>
    </source>
</reference>
<reference evidence="2 4" key="2">
    <citation type="submission" date="2018-06" db="EMBL/GenBank/DDBJ databases">
        <authorList>
            <consortium name="Pathogen Informatics"/>
            <person name="Doyle S."/>
        </authorList>
    </citation>
    <scope>NUCLEOTIDE SEQUENCE [LARGE SCALE GENOMIC DNA]</scope>
    <source>
        <strain evidence="2 4">NCTC12438</strain>
    </source>
</reference>
<evidence type="ECO:0000313" key="2">
    <source>
        <dbReference type="EMBL" id="STX36367.1"/>
    </source>
</evidence>
<evidence type="ECO:0000313" key="1">
    <source>
        <dbReference type="EMBL" id="KTC85269.1"/>
    </source>
</evidence>
<dbReference type="EMBL" id="LNXX01000029">
    <property type="protein sequence ID" value="KTC85269.1"/>
    <property type="molecule type" value="Genomic_DNA"/>
</dbReference>
<dbReference type="RefSeq" id="WP_157061453.1">
    <property type="nucleotide sequence ID" value="NZ_CAAAHQ010000037.1"/>
</dbReference>
<protein>
    <submittedName>
        <fullName evidence="2">Uncharacterized protein</fullName>
    </submittedName>
</protein>
<gene>
    <name evidence="1" type="ORF">Lcin_1769</name>
    <name evidence="2" type="ORF">NCTC12438_02999</name>
</gene>
<keyword evidence="3" id="KW-1185">Reference proteome</keyword>
<evidence type="ECO:0000313" key="3">
    <source>
        <dbReference type="Proteomes" id="UP000054854"/>
    </source>
</evidence>
<dbReference type="Proteomes" id="UP000255316">
    <property type="component" value="Unassembled WGS sequence"/>
</dbReference>
<dbReference type="EMBL" id="UGNX01000001">
    <property type="protein sequence ID" value="STX36367.1"/>
    <property type="molecule type" value="Genomic_DNA"/>
</dbReference>
<name>A0A378IM93_9GAMM</name>